<gene>
    <name evidence="2" type="ORF">AVDCRST_MAG01-01-2727</name>
</gene>
<feature type="compositionally biased region" description="Basic residues" evidence="1">
    <location>
        <begin position="92"/>
        <end position="120"/>
    </location>
</feature>
<accession>A0A6J4Q1Z1</accession>
<feature type="compositionally biased region" description="Basic residues" evidence="1">
    <location>
        <begin position="41"/>
        <end position="66"/>
    </location>
</feature>
<protein>
    <submittedName>
        <fullName evidence="2">Uncharacterized protein</fullName>
    </submittedName>
</protein>
<feature type="compositionally biased region" description="Basic and acidic residues" evidence="1">
    <location>
        <begin position="200"/>
        <end position="215"/>
    </location>
</feature>
<dbReference type="AlphaFoldDB" id="A0A6J4Q1Z1"/>
<feature type="compositionally biased region" description="Low complexity" evidence="1">
    <location>
        <begin position="67"/>
        <end position="89"/>
    </location>
</feature>
<feature type="non-terminal residue" evidence="2">
    <location>
        <position position="215"/>
    </location>
</feature>
<name>A0A6J4Q1Z1_9ACTN</name>
<feature type="region of interest" description="Disordered" evidence="1">
    <location>
        <begin position="137"/>
        <end position="215"/>
    </location>
</feature>
<reference evidence="2" key="1">
    <citation type="submission" date="2020-02" db="EMBL/GenBank/DDBJ databases">
        <authorList>
            <person name="Meier V. D."/>
        </authorList>
    </citation>
    <scope>NUCLEOTIDE SEQUENCE</scope>
    <source>
        <strain evidence="2">AVDCRST_MAG01</strain>
    </source>
</reference>
<feature type="compositionally biased region" description="Basic residues" evidence="1">
    <location>
        <begin position="175"/>
        <end position="184"/>
    </location>
</feature>
<proteinExistence type="predicted"/>
<evidence type="ECO:0000256" key="1">
    <source>
        <dbReference type="SAM" id="MobiDB-lite"/>
    </source>
</evidence>
<evidence type="ECO:0000313" key="2">
    <source>
        <dbReference type="EMBL" id="CAA9428041.1"/>
    </source>
</evidence>
<sequence>EQEHQEVRRGGGYPGRGDARARLRRGLPDLRSLQGGGQGHVLRRARLYPHNRRRDVRPAARGRRRGLLLPGRPARQGRQNRLLADAGGLRARGGRRPRHHRRRPGRGRRGHPRRPGHHRPPPLAGAVHARLGDLRRRAPAQGHAPEDGRPARRGRTGRALRAVRGRPQPGDGPHHGVRGRHGPRMGRAGLRAPRGAGDFVRARRDRREAGARGPV</sequence>
<feature type="compositionally biased region" description="Basic residues" evidence="1">
    <location>
        <begin position="151"/>
        <end position="164"/>
    </location>
</feature>
<feature type="compositionally biased region" description="Low complexity" evidence="1">
    <location>
        <begin position="185"/>
        <end position="199"/>
    </location>
</feature>
<organism evidence="2">
    <name type="scientific">uncultured Rubrobacteraceae bacterium</name>
    <dbReference type="NCBI Taxonomy" id="349277"/>
    <lineage>
        <taxon>Bacteria</taxon>
        <taxon>Bacillati</taxon>
        <taxon>Actinomycetota</taxon>
        <taxon>Rubrobacteria</taxon>
        <taxon>Rubrobacterales</taxon>
        <taxon>Rubrobacteraceae</taxon>
        <taxon>environmental samples</taxon>
    </lineage>
</organism>
<dbReference type="EMBL" id="CADCUW010000365">
    <property type="protein sequence ID" value="CAA9428041.1"/>
    <property type="molecule type" value="Genomic_DNA"/>
</dbReference>
<feature type="non-terminal residue" evidence="2">
    <location>
        <position position="1"/>
    </location>
</feature>
<feature type="region of interest" description="Disordered" evidence="1">
    <location>
        <begin position="1"/>
        <end position="125"/>
    </location>
</feature>